<dbReference type="PANTHER" id="PTHR43283:SF7">
    <property type="entry name" value="BETA-LACTAMASE-RELATED DOMAIN-CONTAINING PROTEIN"/>
    <property type="match status" value="1"/>
</dbReference>
<dbReference type="EMBL" id="PPPD01000001">
    <property type="protein sequence ID" value="PNY82041.1"/>
    <property type="molecule type" value="Genomic_DNA"/>
</dbReference>
<evidence type="ECO:0000313" key="2">
    <source>
        <dbReference type="EMBL" id="PNY82041.1"/>
    </source>
</evidence>
<dbReference type="SUPFAM" id="SSF56601">
    <property type="entry name" value="beta-lactamase/transpeptidase-like"/>
    <property type="match status" value="1"/>
</dbReference>
<reference evidence="2 3" key="1">
    <citation type="submission" date="2018-01" db="EMBL/GenBank/DDBJ databases">
        <title>Deinococcus koreensis sp. nov., a radiation-resistant bacterium isolated from river water.</title>
        <authorList>
            <person name="Choi A."/>
        </authorList>
    </citation>
    <scope>NUCLEOTIDE SEQUENCE [LARGE SCALE GENOMIC DNA]</scope>
    <source>
        <strain evidence="2 3">SJW1-2</strain>
    </source>
</reference>
<dbReference type="OrthoDB" id="6963107at2"/>
<name>A0A2K3UZT4_9DEIO</name>
<keyword evidence="2" id="KW-0378">Hydrolase</keyword>
<keyword evidence="3" id="KW-1185">Reference proteome</keyword>
<dbReference type="Pfam" id="PF00144">
    <property type="entry name" value="Beta-lactamase"/>
    <property type="match status" value="1"/>
</dbReference>
<dbReference type="PANTHER" id="PTHR43283">
    <property type="entry name" value="BETA-LACTAMASE-RELATED"/>
    <property type="match status" value="1"/>
</dbReference>
<proteinExistence type="predicted"/>
<accession>A0A2K3UZT4</accession>
<dbReference type="Proteomes" id="UP000236379">
    <property type="component" value="Unassembled WGS sequence"/>
</dbReference>
<dbReference type="InterPro" id="IPR050789">
    <property type="entry name" value="Diverse_Enzym_Activities"/>
</dbReference>
<dbReference type="GO" id="GO:0016787">
    <property type="term" value="F:hydrolase activity"/>
    <property type="evidence" value="ECO:0007669"/>
    <property type="project" value="UniProtKB-KW"/>
</dbReference>
<gene>
    <name evidence="2" type="ORF">CVO96_12270</name>
</gene>
<comment type="caution">
    <text evidence="2">The sequence shown here is derived from an EMBL/GenBank/DDBJ whole genome shotgun (WGS) entry which is preliminary data.</text>
</comment>
<evidence type="ECO:0000313" key="3">
    <source>
        <dbReference type="Proteomes" id="UP000236379"/>
    </source>
</evidence>
<organism evidence="2 3">
    <name type="scientific">Deinococcus koreensis</name>
    <dbReference type="NCBI Taxonomy" id="2054903"/>
    <lineage>
        <taxon>Bacteria</taxon>
        <taxon>Thermotogati</taxon>
        <taxon>Deinococcota</taxon>
        <taxon>Deinococci</taxon>
        <taxon>Deinococcales</taxon>
        <taxon>Deinococcaceae</taxon>
        <taxon>Deinococcus</taxon>
    </lineage>
</organism>
<dbReference type="AlphaFoldDB" id="A0A2K3UZT4"/>
<dbReference type="InterPro" id="IPR001466">
    <property type="entry name" value="Beta-lactam-related"/>
</dbReference>
<protein>
    <submittedName>
        <fullName evidence="2">Serine hydrolase</fullName>
    </submittedName>
</protein>
<dbReference type="Gene3D" id="3.40.710.10">
    <property type="entry name" value="DD-peptidase/beta-lactamase superfamily"/>
    <property type="match status" value="1"/>
</dbReference>
<dbReference type="InterPro" id="IPR012338">
    <property type="entry name" value="Beta-lactam/transpept-like"/>
</dbReference>
<feature type="domain" description="Beta-lactamase-related" evidence="1">
    <location>
        <begin position="47"/>
        <end position="232"/>
    </location>
</feature>
<evidence type="ECO:0000259" key="1">
    <source>
        <dbReference type="Pfam" id="PF00144"/>
    </source>
</evidence>
<sequence length="349" mass="37281">MNRVPAVHWSRAPNALVRVSLALALAGLWAPASALSVRSMQSAAAYSRAHRGSAVMIWRDGQLLFTQAQNGFDLQTPHLLASGSKSFSCALAVTLMDQGRLDLDEPVSQTLTEWRSDPAKAAVTVRQLLSFTSGLPGDVGSKRTGTNVNLYVQALATGLVATPGERFSYGNAHLAAFGALVQRKTGQDPAALLQRQVLDRIGARVWWGRDQAGQPDLAASARMTAQDWGSYGQLILQDGRWKGQTVLSAAGLRECLRGSATLNIYGLTFWLNRPLAGPLPATDDLPLQALGGLTANQIAPSAPGDLVMAAGALNQRLYLLPSERIVVVRFGEGGAWSDEEFLSQLLADK</sequence>